<dbReference type="EMBL" id="JAVFHQ010000098">
    <property type="protein sequence ID" value="KAK4539367.1"/>
    <property type="molecule type" value="Genomic_DNA"/>
</dbReference>
<dbReference type="Gene3D" id="2.60.120.10">
    <property type="entry name" value="Jelly Rolls"/>
    <property type="match status" value="1"/>
</dbReference>
<organism evidence="2 3">
    <name type="scientific">Oleoguttula mirabilis</name>
    <dbReference type="NCBI Taxonomy" id="1507867"/>
    <lineage>
        <taxon>Eukaryota</taxon>
        <taxon>Fungi</taxon>
        <taxon>Dikarya</taxon>
        <taxon>Ascomycota</taxon>
        <taxon>Pezizomycotina</taxon>
        <taxon>Dothideomycetes</taxon>
        <taxon>Dothideomycetidae</taxon>
        <taxon>Mycosphaerellales</taxon>
        <taxon>Teratosphaeriaceae</taxon>
        <taxon>Oleoguttula</taxon>
    </lineage>
</organism>
<dbReference type="PANTHER" id="PTHR36448">
    <property type="entry name" value="BLR7373 PROTEIN"/>
    <property type="match status" value="1"/>
</dbReference>
<sequence>MAKVKSYTLPPTALIPNSPYPLLHYPGLLAQKTDCNAAKVYDLFTSNGWEPQWIYRYGATQTSHYHSQAHECMAVLTGAATIRFGVADTSDDLEASTHGSSHEDGGVELQARAGDVFVIPAGVSHKTHETSPSAEFKLLTPGDGHYIAGDDVRATLAGLELTGFTMVGAYPKGSAWDSCSGGEHAGEKEKGKVWAVAKPENDPVVGRADDGLVGLWQ</sequence>
<comment type="caution">
    <text evidence="2">The sequence shown here is derived from an EMBL/GenBank/DDBJ whole genome shotgun (WGS) entry which is preliminary data.</text>
</comment>
<evidence type="ECO:0000259" key="1">
    <source>
        <dbReference type="Pfam" id="PF00190"/>
    </source>
</evidence>
<dbReference type="InterPro" id="IPR014710">
    <property type="entry name" value="RmlC-like_jellyroll"/>
</dbReference>
<dbReference type="AlphaFoldDB" id="A0AAV9J3S9"/>
<dbReference type="InterPro" id="IPR047121">
    <property type="entry name" value="YjiB-like"/>
</dbReference>
<dbReference type="InterPro" id="IPR011051">
    <property type="entry name" value="RmlC_Cupin_sf"/>
</dbReference>
<dbReference type="CDD" id="cd02219">
    <property type="entry name" value="cupin_YjlB-like"/>
    <property type="match status" value="1"/>
</dbReference>
<dbReference type="PANTHER" id="PTHR36448:SF3">
    <property type="entry name" value="CUPIN TYPE-2 DOMAIN-CONTAINING PROTEIN"/>
    <property type="match status" value="1"/>
</dbReference>
<name>A0AAV9J3S9_9PEZI</name>
<proteinExistence type="predicted"/>
<gene>
    <name evidence="2" type="ORF">LTR36_010997</name>
</gene>
<keyword evidence="3" id="KW-1185">Reference proteome</keyword>
<feature type="domain" description="Cupin type-1" evidence="1">
    <location>
        <begin position="58"/>
        <end position="135"/>
    </location>
</feature>
<evidence type="ECO:0000313" key="2">
    <source>
        <dbReference type="EMBL" id="KAK4539367.1"/>
    </source>
</evidence>
<dbReference type="Proteomes" id="UP001324427">
    <property type="component" value="Unassembled WGS sequence"/>
</dbReference>
<reference evidence="2 3" key="1">
    <citation type="submission" date="2021-11" db="EMBL/GenBank/DDBJ databases">
        <title>Black yeast isolated from Biological Soil Crust.</title>
        <authorList>
            <person name="Kurbessoian T."/>
        </authorList>
    </citation>
    <scope>NUCLEOTIDE SEQUENCE [LARGE SCALE GENOMIC DNA]</scope>
    <source>
        <strain evidence="2 3">CCFEE 5522</strain>
    </source>
</reference>
<dbReference type="InterPro" id="IPR006045">
    <property type="entry name" value="Cupin_1"/>
</dbReference>
<evidence type="ECO:0000313" key="3">
    <source>
        <dbReference type="Proteomes" id="UP001324427"/>
    </source>
</evidence>
<accession>A0AAV9J3S9</accession>
<dbReference type="Pfam" id="PF00190">
    <property type="entry name" value="Cupin_1"/>
    <property type="match status" value="1"/>
</dbReference>
<dbReference type="SUPFAM" id="SSF51182">
    <property type="entry name" value="RmlC-like cupins"/>
    <property type="match status" value="1"/>
</dbReference>
<protein>
    <recommendedName>
        <fullName evidence="1">Cupin type-1 domain-containing protein</fullName>
    </recommendedName>
</protein>